<evidence type="ECO:0000256" key="1">
    <source>
        <dbReference type="SAM" id="SignalP"/>
    </source>
</evidence>
<dbReference type="Proteomes" id="UP001152747">
    <property type="component" value="Unassembled WGS sequence"/>
</dbReference>
<organism evidence="2 3">
    <name type="scientific">Caenorhabditis angaria</name>
    <dbReference type="NCBI Taxonomy" id="860376"/>
    <lineage>
        <taxon>Eukaryota</taxon>
        <taxon>Metazoa</taxon>
        <taxon>Ecdysozoa</taxon>
        <taxon>Nematoda</taxon>
        <taxon>Chromadorea</taxon>
        <taxon>Rhabditida</taxon>
        <taxon>Rhabditina</taxon>
        <taxon>Rhabditomorpha</taxon>
        <taxon>Rhabditoidea</taxon>
        <taxon>Rhabditidae</taxon>
        <taxon>Peloderinae</taxon>
        <taxon>Caenorhabditis</taxon>
    </lineage>
</organism>
<dbReference type="EMBL" id="CANHGI010000003">
    <property type="protein sequence ID" value="CAI5444987.1"/>
    <property type="molecule type" value="Genomic_DNA"/>
</dbReference>
<feature type="chain" id="PRO_5040148437" evidence="1">
    <location>
        <begin position="20"/>
        <end position="288"/>
    </location>
</feature>
<name>A0A9P1IKP4_9PELO</name>
<keyword evidence="3" id="KW-1185">Reference proteome</keyword>
<proteinExistence type="predicted"/>
<dbReference type="PANTHER" id="PTHR22699">
    <property type="entry name" value="THIOREDOXIN DOMAIN-CONTAINING PROTEIN 16"/>
    <property type="match status" value="1"/>
</dbReference>
<dbReference type="InterPro" id="IPR040090">
    <property type="entry name" value="TXNDC16"/>
</dbReference>
<gene>
    <name evidence="2" type="ORF">CAMP_LOCUS7624</name>
</gene>
<dbReference type="AlphaFoldDB" id="A0A9P1IKP4"/>
<keyword evidence="1" id="KW-0732">Signal</keyword>
<sequence length="288" mass="32516">MIISSFLVFIVFLVANVRSHCPHMMGVKVGPPAGPSPPGNLPEGDQGWDWDEAGAAPGILPEPHFIQSTYVYRSHNELEKTFSNRVIQVLRQIRERLGKSARLTLENENIECNSQSDHFRCQEFPNSGSWNYFLVEDAKNGAVVYNFERKNNEKNDGTIEMAILDALSRHSPNSLIAFASPEAEKEVGYIRALSSKELESLSSPPKIPLSLEKFGPNELNLIEPALLEVRTGANLKTDSEVLRKLKNSAEFDEVLEKFEHVFVLFWNKSEFFRVTAAHDRNAFNEIKI</sequence>
<accession>A0A9P1IKP4</accession>
<evidence type="ECO:0000313" key="2">
    <source>
        <dbReference type="EMBL" id="CAI5444987.1"/>
    </source>
</evidence>
<comment type="caution">
    <text evidence="2">The sequence shown here is derived from an EMBL/GenBank/DDBJ whole genome shotgun (WGS) entry which is preliminary data.</text>
</comment>
<feature type="signal peptide" evidence="1">
    <location>
        <begin position="1"/>
        <end position="19"/>
    </location>
</feature>
<dbReference type="OrthoDB" id="5856593at2759"/>
<evidence type="ECO:0000313" key="3">
    <source>
        <dbReference type="Proteomes" id="UP001152747"/>
    </source>
</evidence>
<dbReference type="PANTHER" id="PTHR22699:SF1">
    <property type="entry name" value="THIOREDOXIN DOMAIN-CONTAINING PROTEIN 16"/>
    <property type="match status" value="1"/>
</dbReference>
<reference evidence="2" key="1">
    <citation type="submission" date="2022-11" db="EMBL/GenBank/DDBJ databases">
        <authorList>
            <person name="Kikuchi T."/>
        </authorList>
    </citation>
    <scope>NUCLEOTIDE SEQUENCE</scope>
    <source>
        <strain evidence="2">PS1010</strain>
    </source>
</reference>
<protein>
    <submittedName>
        <fullName evidence="2">Uncharacterized protein</fullName>
    </submittedName>
</protein>